<organism evidence="1 2">
    <name type="scientific">Phialocephala subalpina</name>
    <dbReference type="NCBI Taxonomy" id="576137"/>
    <lineage>
        <taxon>Eukaryota</taxon>
        <taxon>Fungi</taxon>
        <taxon>Dikarya</taxon>
        <taxon>Ascomycota</taxon>
        <taxon>Pezizomycotina</taxon>
        <taxon>Leotiomycetes</taxon>
        <taxon>Helotiales</taxon>
        <taxon>Mollisiaceae</taxon>
        <taxon>Phialocephala</taxon>
        <taxon>Phialocephala fortinii species complex</taxon>
    </lineage>
</organism>
<name>A0A1L7WYN4_9HELO</name>
<dbReference type="AlphaFoldDB" id="A0A1L7WYN4"/>
<evidence type="ECO:0000313" key="2">
    <source>
        <dbReference type="Proteomes" id="UP000184330"/>
    </source>
</evidence>
<keyword evidence="2" id="KW-1185">Reference proteome</keyword>
<sequence length="97" mass="11154">MMTPIFTKRAMLKNPGGLRGFAQLRMNSTQAGQKPVSPHVYTVGFYKTFTRPVAKVLLMATFTYQLAYWGWVKLEKDEIKREKTGEWRHLGTESLAD</sequence>
<dbReference type="OrthoDB" id="2120024at2759"/>
<dbReference type="EMBL" id="FJOG01000011">
    <property type="protein sequence ID" value="CZR57892.1"/>
    <property type="molecule type" value="Genomic_DNA"/>
</dbReference>
<gene>
    <name evidence="1" type="ORF">PAC_07781</name>
</gene>
<reference evidence="1 2" key="1">
    <citation type="submission" date="2016-03" db="EMBL/GenBank/DDBJ databases">
        <authorList>
            <person name="Ploux O."/>
        </authorList>
    </citation>
    <scope>NUCLEOTIDE SEQUENCE [LARGE SCALE GENOMIC DNA]</scope>
    <source>
        <strain evidence="1 2">UAMH 11012</strain>
    </source>
</reference>
<dbReference type="Proteomes" id="UP000184330">
    <property type="component" value="Unassembled WGS sequence"/>
</dbReference>
<protein>
    <submittedName>
        <fullName evidence="1">Uncharacterized protein</fullName>
    </submittedName>
</protein>
<proteinExistence type="predicted"/>
<accession>A0A1L7WYN4</accession>
<evidence type="ECO:0000313" key="1">
    <source>
        <dbReference type="EMBL" id="CZR57892.1"/>
    </source>
</evidence>